<sequence>MADPGPQTCKFNQSCTIQLSATGGRPPVRYAATGLPWGLTVDAGSGRISGKPWGSGTVRITATATDSTGTTVTAGFPLTVNWF</sequence>
<dbReference type="Pfam" id="PF05345">
    <property type="entry name" value="He_PIG"/>
    <property type="match status" value="1"/>
</dbReference>
<keyword evidence="2" id="KW-1185">Reference proteome</keyword>
<reference evidence="1" key="1">
    <citation type="submission" date="2022-10" db="EMBL/GenBank/DDBJ databases">
        <title>The complete genomes of actinobacterial strains from the NBC collection.</title>
        <authorList>
            <person name="Joergensen T.S."/>
            <person name="Alvarez Arevalo M."/>
            <person name="Sterndorff E.B."/>
            <person name="Faurdal D."/>
            <person name="Vuksanovic O."/>
            <person name="Mourched A.-S."/>
            <person name="Charusanti P."/>
            <person name="Shaw S."/>
            <person name="Blin K."/>
            <person name="Weber T."/>
        </authorList>
    </citation>
    <scope>NUCLEOTIDE SEQUENCE</scope>
    <source>
        <strain evidence="1">NBC_00248</strain>
    </source>
</reference>
<dbReference type="SUPFAM" id="SSF49313">
    <property type="entry name" value="Cadherin-like"/>
    <property type="match status" value="1"/>
</dbReference>
<name>A0ABZ1TPE3_STRVG</name>
<accession>A0ABZ1TPE3</accession>
<organism evidence="1 2">
    <name type="scientific">Streptomyces virginiae</name>
    <name type="common">Streptomyces cinnamonensis</name>
    <dbReference type="NCBI Taxonomy" id="1961"/>
    <lineage>
        <taxon>Bacteria</taxon>
        <taxon>Bacillati</taxon>
        <taxon>Actinomycetota</taxon>
        <taxon>Actinomycetes</taxon>
        <taxon>Kitasatosporales</taxon>
        <taxon>Streptomycetaceae</taxon>
        <taxon>Streptomyces</taxon>
    </lineage>
</organism>
<dbReference type="Gene3D" id="2.60.40.10">
    <property type="entry name" value="Immunoglobulins"/>
    <property type="match status" value="1"/>
</dbReference>
<dbReference type="Proteomes" id="UP001432039">
    <property type="component" value="Chromosome"/>
</dbReference>
<evidence type="ECO:0000313" key="2">
    <source>
        <dbReference type="Proteomes" id="UP001432039"/>
    </source>
</evidence>
<evidence type="ECO:0000313" key="1">
    <source>
        <dbReference type="EMBL" id="WUQ17720.1"/>
    </source>
</evidence>
<proteinExistence type="predicted"/>
<dbReference type="EMBL" id="CP108090">
    <property type="protein sequence ID" value="WUQ17720.1"/>
    <property type="molecule type" value="Genomic_DNA"/>
</dbReference>
<gene>
    <name evidence="1" type="ORF">OG517_07205</name>
</gene>
<dbReference type="InterPro" id="IPR013783">
    <property type="entry name" value="Ig-like_fold"/>
</dbReference>
<dbReference type="InterPro" id="IPR015919">
    <property type="entry name" value="Cadherin-like_sf"/>
</dbReference>
<protein>
    <submittedName>
        <fullName evidence="1">Ig domain-containing protein</fullName>
    </submittedName>
</protein>